<sequence>MFNCFDQDSISHMAKLVTSSGQGEETYLPPALLYIPPTNYFRDAIHEAEMLFFPVIDDLLSKTQISPLEVDVLVLNCSSFSPSPSLTSIIINKYSMRTDIKSFNISGMGCSAGLIGINVAQNVLRVHKNYNAIVVSAEILSNNWYAGNDKSKLGLNSLFRMGCSAVLLTNRKDAKYTSKYMLSQLVRTQTAYNDKSYLTAMREEDSEGITGFTVNRTALQVAGETLRLNITTLGALILPLKEKIYYRLSIFKKRFSLGKSGKSKVYMPDFTSAVQHFCTTTSGKTVVLEIGKGLNLSGREMEATLMTFHRFGNQSASSLWYVLAYTEAKERVKKGDRVWQIGIGSGFKCNSVVWECLRPIAKESKNGPWGDIMTNNCSS</sequence>
<dbReference type="Gene3D" id="3.40.47.10">
    <property type="match status" value="1"/>
</dbReference>
<dbReference type="InterPro" id="IPR013747">
    <property type="entry name" value="ACP_syn_III_C"/>
</dbReference>
<dbReference type="PANTHER" id="PTHR31561">
    <property type="entry name" value="3-KETOACYL-COA SYNTHASE"/>
    <property type="match status" value="1"/>
</dbReference>
<name>A0AA41V6W5_PAPNU</name>
<dbReference type="InterPro" id="IPR016039">
    <property type="entry name" value="Thiolase-like"/>
</dbReference>
<gene>
    <name evidence="7" type="ORF">MKW94_027640</name>
</gene>
<keyword evidence="3" id="KW-0808">Transferase</keyword>
<dbReference type="Pfam" id="PF08541">
    <property type="entry name" value="ACP_syn_III_C"/>
    <property type="match status" value="1"/>
</dbReference>
<comment type="similarity">
    <text evidence="1">Belongs to the thiolase-like superfamily. Chalcone/stilbene synthases family.</text>
</comment>
<dbReference type="GO" id="GO:0006633">
    <property type="term" value="P:fatty acid biosynthetic process"/>
    <property type="evidence" value="ECO:0007669"/>
    <property type="project" value="InterPro"/>
</dbReference>
<proteinExistence type="inferred from homology"/>
<dbReference type="CDD" id="cd00831">
    <property type="entry name" value="CHS_like"/>
    <property type="match status" value="1"/>
</dbReference>
<dbReference type="GO" id="GO:0016020">
    <property type="term" value="C:membrane"/>
    <property type="evidence" value="ECO:0007669"/>
    <property type="project" value="InterPro"/>
</dbReference>
<evidence type="ECO:0000313" key="7">
    <source>
        <dbReference type="EMBL" id="MCL7034397.1"/>
    </source>
</evidence>
<dbReference type="AlphaFoldDB" id="A0AA41V6W5"/>
<evidence type="ECO:0000259" key="5">
    <source>
        <dbReference type="Pfam" id="PF08392"/>
    </source>
</evidence>
<protein>
    <recommendedName>
        <fullName evidence="2">very-long-chain 3-oxoacyl-CoA synthase</fullName>
        <ecNumber evidence="2">2.3.1.199</ecNumber>
    </recommendedName>
</protein>
<dbReference type="SUPFAM" id="SSF53901">
    <property type="entry name" value="Thiolase-like"/>
    <property type="match status" value="2"/>
</dbReference>
<dbReference type="Pfam" id="PF08392">
    <property type="entry name" value="FAE1_CUT1_RppA"/>
    <property type="match status" value="1"/>
</dbReference>
<organism evidence="7 8">
    <name type="scientific">Papaver nudicaule</name>
    <name type="common">Iceland poppy</name>
    <dbReference type="NCBI Taxonomy" id="74823"/>
    <lineage>
        <taxon>Eukaryota</taxon>
        <taxon>Viridiplantae</taxon>
        <taxon>Streptophyta</taxon>
        <taxon>Embryophyta</taxon>
        <taxon>Tracheophyta</taxon>
        <taxon>Spermatophyta</taxon>
        <taxon>Magnoliopsida</taxon>
        <taxon>Ranunculales</taxon>
        <taxon>Papaveraceae</taxon>
        <taxon>Papaveroideae</taxon>
        <taxon>Papaver</taxon>
    </lineage>
</organism>
<evidence type="ECO:0000256" key="3">
    <source>
        <dbReference type="ARBA" id="ARBA00022679"/>
    </source>
</evidence>
<evidence type="ECO:0000256" key="2">
    <source>
        <dbReference type="ARBA" id="ARBA00012307"/>
    </source>
</evidence>
<dbReference type="Proteomes" id="UP001177140">
    <property type="component" value="Unassembled WGS sequence"/>
</dbReference>
<evidence type="ECO:0000259" key="6">
    <source>
        <dbReference type="Pfam" id="PF08541"/>
    </source>
</evidence>
<accession>A0AA41V6W5</accession>
<dbReference type="EC" id="2.3.1.199" evidence="2"/>
<comment type="caution">
    <text evidence="7">The sequence shown here is derived from an EMBL/GenBank/DDBJ whole genome shotgun (WGS) entry which is preliminary data.</text>
</comment>
<dbReference type="InterPro" id="IPR012392">
    <property type="entry name" value="3-ktacl-CoA_syn"/>
</dbReference>
<keyword evidence="8" id="KW-1185">Reference proteome</keyword>
<feature type="domain" description="Beta-ketoacyl-[acyl-carrier-protein] synthase III C-terminal" evidence="6">
    <location>
        <begin position="273"/>
        <end position="355"/>
    </location>
</feature>
<evidence type="ECO:0000256" key="1">
    <source>
        <dbReference type="ARBA" id="ARBA00005531"/>
    </source>
</evidence>
<dbReference type="EMBL" id="JAJJMA010145087">
    <property type="protein sequence ID" value="MCL7034397.1"/>
    <property type="molecule type" value="Genomic_DNA"/>
</dbReference>
<dbReference type="InterPro" id="IPR013601">
    <property type="entry name" value="FAE1_typ3_polyketide_synth"/>
</dbReference>
<reference evidence="7" key="1">
    <citation type="submission" date="2022-03" db="EMBL/GenBank/DDBJ databases">
        <title>A functionally conserved STORR gene fusion in Papaver species that diverged 16.8 million years ago.</title>
        <authorList>
            <person name="Catania T."/>
        </authorList>
    </citation>
    <scope>NUCLEOTIDE SEQUENCE</scope>
    <source>
        <strain evidence="7">S-191538</strain>
    </source>
</reference>
<evidence type="ECO:0000313" key="8">
    <source>
        <dbReference type="Proteomes" id="UP001177140"/>
    </source>
</evidence>
<dbReference type="GO" id="GO:0009922">
    <property type="term" value="F:fatty acid elongase activity"/>
    <property type="evidence" value="ECO:0007669"/>
    <property type="project" value="UniProtKB-EC"/>
</dbReference>
<feature type="domain" description="FAE" evidence="5">
    <location>
        <begin position="3"/>
        <end position="254"/>
    </location>
</feature>
<evidence type="ECO:0000256" key="4">
    <source>
        <dbReference type="ARBA" id="ARBA00023315"/>
    </source>
</evidence>
<keyword evidence="4" id="KW-0012">Acyltransferase</keyword>